<dbReference type="Proteomes" id="UP001159364">
    <property type="component" value="Linkage Group LG06"/>
</dbReference>
<dbReference type="GO" id="GO:0003676">
    <property type="term" value="F:nucleic acid binding"/>
    <property type="evidence" value="ECO:0007669"/>
    <property type="project" value="InterPro"/>
</dbReference>
<dbReference type="PANTHER" id="PTHR46148:SF44">
    <property type="entry name" value="GAG-POL POLYPROTEIN"/>
    <property type="match status" value="1"/>
</dbReference>
<dbReference type="SUPFAM" id="SSF54160">
    <property type="entry name" value="Chromo domain-like"/>
    <property type="match status" value="1"/>
</dbReference>
<comment type="caution">
    <text evidence="2">The sequence shown here is derived from an EMBL/GenBank/DDBJ whole genome shotgun (WGS) entry which is preliminary data.</text>
</comment>
<sequence>MRQRRWLELLKDYDCTIEYHPGKANVVADALSRKSYNSVAQVQVSRLSSLVQLRALNVDLSLEQNDTLIATLKLRPVKAEHQAPAGKLHSLPIPEWKWEHITMDFIMVSDRDPRFTSRFWGSLQTALGTKLSFSTAFHPQTDGQSERTIKTVEDMLRACVLEVSPWRGVLRFGKKGKLSPRYIGPFEIIERIGPLAYRLTLPSEMAQIHNVFHVSMLKRYRSDPTHVILTQEIEVSSNLSYVEEPVKIIGYQNKQLRNRLIPMVKVLWKNHSSKEATWETEEHMRSQYPYLFDLLGKNFEDEIFVRRGEL</sequence>
<dbReference type="InterPro" id="IPR023780">
    <property type="entry name" value="Chromo_domain"/>
</dbReference>
<dbReference type="PANTHER" id="PTHR46148">
    <property type="entry name" value="CHROMO DOMAIN-CONTAINING PROTEIN"/>
    <property type="match status" value="1"/>
</dbReference>
<protein>
    <recommendedName>
        <fullName evidence="1">Integrase catalytic domain-containing protein</fullName>
    </recommendedName>
</protein>
<feature type="domain" description="Integrase catalytic" evidence="1">
    <location>
        <begin position="17"/>
        <end position="157"/>
    </location>
</feature>
<dbReference type="SUPFAM" id="SSF53098">
    <property type="entry name" value="Ribonuclease H-like"/>
    <property type="match status" value="1"/>
</dbReference>
<dbReference type="InterPro" id="IPR016197">
    <property type="entry name" value="Chromo-like_dom_sf"/>
</dbReference>
<dbReference type="EMBL" id="JAIWQS010000006">
    <property type="protein sequence ID" value="KAJ8763030.1"/>
    <property type="molecule type" value="Genomic_DNA"/>
</dbReference>
<reference evidence="2 3" key="1">
    <citation type="submission" date="2021-09" db="EMBL/GenBank/DDBJ databases">
        <title>Genomic insights and catalytic innovation underlie evolution of tropane alkaloids biosynthesis.</title>
        <authorList>
            <person name="Wang Y.-J."/>
            <person name="Tian T."/>
            <person name="Huang J.-P."/>
            <person name="Huang S.-X."/>
        </authorList>
    </citation>
    <scope>NUCLEOTIDE SEQUENCE [LARGE SCALE GENOMIC DNA]</scope>
    <source>
        <strain evidence="2">KIB-2018</strain>
        <tissue evidence="2">Leaf</tissue>
    </source>
</reference>
<name>A0AAV8T8F1_9ROSI</name>
<dbReference type="Pfam" id="PF00385">
    <property type="entry name" value="Chromo"/>
    <property type="match status" value="1"/>
</dbReference>
<dbReference type="InterPro" id="IPR056924">
    <property type="entry name" value="SH3_Tf2-1"/>
</dbReference>
<organism evidence="2 3">
    <name type="scientific">Erythroxylum novogranatense</name>
    <dbReference type="NCBI Taxonomy" id="1862640"/>
    <lineage>
        <taxon>Eukaryota</taxon>
        <taxon>Viridiplantae</taxon>
        <taxon>Streptophyta</taxon>
        <taxon>Embryophyta</taxon>
        <taxon>Tracheophyta</taxon>
        <taxon>Spermatophyta</taxon>
        <taxon>Magnoliopsida</taxon>
        <taxon>eudicotyledons</taxon>
        <taxon>Gunneridae</taxon>
        <taxon>Pentapetalae</taxon>
        <taxon>rosids</taxon>
        <taxon>fabids</taxon>
        <taxon>Malpighiales</taxon>
        <taxon>Erythroxylaceae</taxon>
        <taxon>Erythroxylum</taxon>
    </lineage>
</organism>
<dbReference type="Gene3D" id="3.30.420.10">
    <property type="entry name" value="Ribonuclease H-like superfamily/Ribonuclease H"/>
    <property type="match status" value="1"/>
</dbReference>
<evidence type="ECO:0000313" key="2">
    <source>
        <dbReference type="EMBL" id="KAJ8763030.1"/>
    </source>
</evidence>
<dbReference type="Pfam" id="PF24626">
    <property type="entry name" value="SH3_Tf2-1"/>
    <property type="match status" value="1"/>
</dbReference>
<dbReference type="PROSITE" id="PS50994">
    <property type="entry name" value="INTEGRASE"/>
    <property type="match status" value="1"/>
</dbReference>
<dbReference type="InterPro" id="IPR001584">
    <property type="entry name" value="Integrase_cat-core"/>
</dbReference>
<keyword evidence="3" id="KW-1185">Reference proteome</keyword>
<evidence type="ECO:0000259" key="1">
    <source>
        <dbReference type="PROSITE" id="PS50994"/>
    </source>
</evidence>
<gene>
    <name evidence="2" type="ORF">K2173_023235</name>
</gene>
<dbReference type="AlphaFoldDB" id="A0AAV8T8F1"/>
<accession>A0AAV8T8F1</accession>
<proteinExistence type="predicted"/>
<dbReference type="GO" id="GO:0015074">
    <property type="term" value="P:DNA integration"/>
    <property type="evidence" value="ECO:0007669"/>
    <property type="project" value="InterPro"/>
</dbReference>
<dbReference type="InterPro" id="IPR036397">
    <property type="entry name" value="RNaseH_sf"/>
</dbReference>
<dbReference type="InterPro" id="IPR012337">
    <property type="entry name" value="RNaseH-like_sf"/>
</dbReference>
<evidence type="ECO:0000313" key="3">
    <source>
        <dbReference type="Proteomes" id="UP001159364"/>
    </source>
</evidence>